<sequence>MSKEIDEIRYKLRENFGNDNDTVFQGVVTAVNEDEFTCDVRRDNAVDYFDVRLRGLVKADLQGFAFIPKLDSLVLVCRINNSNELFVCQFTEIDKVIFTDNDFELKIDLDNIDLKKGEKITVHIDAKKIEIVNDKTKITQEAEALTLSSDQATVKITTGGLTLKKGSSGLKKTLNDLLTAIQALTVPTGVGPSGPPINIADFAKVQQDLPNYMEG</sequence>
<reference evidence="1" key="1">
    <citation type="submission" date="2019-03" db="EMBL/GenBank/DDBJ databases">
        <title>Single cell metagenomics reveals metabolic interactions within the superorganism composed of flagellate Streblomastix strix and complex community of Bacteroidetes bacteria on its surface.</title>
        <authorList>
            <person name="Treitli S.C."/>
            <person name="Kolisko M."/>
            <person name="Husnik F."/>
            <person name="Keeling P."/>
            <person name="Hampl V."/>
        </authorList>
    </citation>
    <scope>NUCLEOTIDE SEQUENCE</scope>
    <source>
        <strain evidence="1">STM</strain>
    </source>
</reference>
<gene>
    <name evidence="1" type="ORF">EZS27_012237</name>
</gene>
<dbReference type="EMBL" id="SNRY01000502">
    <property type="protein sequence ID" value="KAA6339872.1"/>
    <property type="molecule type" value="Genomic_DNA"/>
</dbReference>
<dbReference type="AlphaFoldDB" id="A0A5J4S2D5"/>
<protein>
    <submittedName>
        <fullName evidence="1">Uncharacterized protein</fullName>
    </submittedName>
</protein>
<comment type="caution">
    <text evidence="1">The sequence shown here is derived from an EMBL/GenBank/DDBJ whole genome shotgun (WGS) entry which is preliminary data.</text>
</comment>
<organism evidence="1">
    <name type="scientific">termite gut metagenome</name>
    <dbReference type="NCBI Taxonomy" id="433724"/>
    <lineage>
        <taxon>unclassified sequences</taxon>
        <taxon>metagenomes</taxon>
        <taxon>organismal metagenomes</taxon>
    </lineage>
</organism>
<name>A0A5J4S2D5_9ZZZZ</name>
<proteinExistence type="predicted"/>
<evidence type="ECO:0000313" key="1">
    <source>
        <dbReference type="EMBL" id="KAA6339872.1"/>
    </source>
</evidence>
<accession>A0A5J4S2D5</accession>